<accession>A0ABN9GXN5</accession>
<keyword evidence="2" id="KW-1185">Reference proteome</keyword>
<gene>
    <name evidence="1" type="ORF">SPARVUS_LOCUS15019669</name>
</gene>
<evidence type="ECO:0000313" key="2">
    <source>
        <dbReference type="Proteomes" id="UP001162483"/>
    </source>
</evidence>
<sequence>MSIFFFIAQKIKTAQVIKYHRKKTQFVGKKDVNLIWVQRCMTTQLSVKVMQRCIAKKMAWSGRGGGNPQEGEGLNKLLLFLLKANL</sequence>
<evidence type="ECO:0000313" key="1">
    <source>
        <dbReference type="EMBL" id="CAI9614232.1"/>
    </source>
</evidence>
<comment type="caution">
    <text evidence="1">The sequence shown here is derived from an EMBL/GenBank/DDBJ whole genome shotgun (WGS) entry which is preliminary data.</text>
</comment>
<name>A0ABN9GXN5_9NEOB</name>
<proteinExistence type="predicted"/>
<dbReference type="EMBL" id="CATNWA010019631">
    <property type="protein sequence ID" value="CAI9614232.1"/>
    <property type="molecule type" value="Genomic_DNA"/>
</dbReference>
<reference evidence="1" key="1">
    <citation type="submission" date="2023-05" db="EMBL/GenBank/DDBJ databases">
        <authorList>
            <person name="Stuckert A."/>
        </authorList>
    </citation>
    <scope>NUCLEOTIDE SEQUENCE</scope>
</reference>
<dbReference type="Proteomes" id="UP001162483">
    <property type="component" value="Unassembled WGS sequence"/>
</dbReference>
<protein>
    <submittedName>
        <fullName evidence="1">Uncharacterized protein</fullName>
    </submittedName>
</protein>
<organism evidence="1 2">
    <name type="scientific">Staurois parvus</name>
    <dbReference type="NCBI Taxonomy" id="386267"/>
    <lineage>
        <taxon>Eukaryota</taxon>
        <taxon>Metazoa</taxon>
        <taxon>Chordata</taxon>
        <taxon>Craniata</taxon>
        <taxon>Vertebrata</taxon>
        <taxon>Euteleostomi</taxon>
        <taxon>Amphibia</taxon>
        <taxon>Batrachia</taxon>
        <taxon>Anura</taxon>
        <taxon>Neobatrachia</taxon>
        <taxon>Ranoidea</taxon>
        <taxon>Ranidae</taxon>
        <taxon>Staurois</taxon>
    </lineage>
</organism>